<evidence type="ECO:0000256" key="1">
    <source>
        <dbReference type="SAM" id="MobiDB-lite"/>
    </source>
</evidence>
<feature type="chain" id="PRO_5042285230" description="Peptidase C-terminal archaeal/bacterial domain-containing protein" evidence="2">
    <location>
        <begin position="23"/>
        <end position="511"/>
    </location>
</feature>
<accession>A0AAE4ZAE5</accession>
<evidence type="ECO:0000259" key="3">
    <source>
        <dbReference type="Pfam" id="PF04151"/>
    </source>
</evidence>
<dbReference type="EMBL" id="JAACAK010000063">
    <property type="protein sequence ID" value="NIR75096.1"/>
    <property type="molecule type" value="Genomic_DNA"/>
</dbReference>
<dbReference type="InterPro" id="IPR007280">
    <property type="entry name" value="Peptidase_C_arc/bac"/>
</dbReference>
<dbReference type="Pfam" id="PF04151">
    <property type="entry name" value="PPC"/>
    <property type="match status" value="1"/>
</dbReference>
<protein>
    <recommendedName>
        <fullName evidence="3">Peptidase C-terminal archaeal/bacterial domain-containing protein</fullName>
    </recommendedName>
</protein>
<keyword evidence="2" id="KW-0732">Signal</keyword>
<proteinExistence type="predicted"/>
<evidence type="ECO:0000256" key="2">
    <source>
        <dbReference type="SAM" id="SignalP"/>
    </source>
</evidence>
<evidence type="ECO:0000313" key="4">
    <source>
        <dbReference type="EMBL" id="NIR75096.1"/>
    </source>
</evidence>
<dbReference type="Gene3D" id="2.130.10.10">
    <property type="entry name" value="YVTN repeat-like/Quinoprotein amine dehydrogenase"/>
    <property type="match status" value="1"/>
</dbReference>
<dbReference type="Proteomes" id="UP000702544">
    <property type="component" value="Unassembled WGS sequence"/>
</dbReference>
<feature type="domain" description="Peptidase C-terminal archaeal/bacterial" evidence="3">
    <location>
        <begin position="89"/>
        <end position="158"/>
    </location>
</feature>
<sequence>MWRRAICMAVAVVLASAVTAYAQKPSPKAEPQEKWRSLPQKKRPAVRAPIELTAAVTVPESEPNDDAANADAVTLDSDMGTGTIDPAGDEDWWSFTATADEILEIDVDASEFGSQLDPILELYASDGTTLLAGNDDFDGLDSRIIFQVSSTDTYYIRIIDFSGSGSASHTYTINFNTTQPGPGDPPVTIVSGLDQPFGIATGNLGNLFVAETGLDRIVNVSLTGAVSTLAAVPEVWGALAFDVFGNLLATSENGNVYKVMAGSATPFITDLVIPFWIARAPDGSLWISDIGNPAIHHYEPDGSFIEAMDLSGTIGTVGPIGFSPAGELHASTGADLYKLVDGVWQAVITDEPFMWGFSFDVNGNIYLSNPQQGGTILYSPSGVRLGDPFAFLFDASLANAFGRNEDGTWNNTLFGTDIGSGNVIQFNSDGVLADGLPLGPSIESVTASMAADHLFGLGGLTAAEQNTLDLLGNDNGAYDLGDFRAFLVATGVLSGSLSATVQALDPTGNRR</sequence>
<dbReference type="Gene3D" id="2.60.120.380">
    <property type="match status" value="1"/>
</dbReference>
<reference evidence="4 5" key="1">
    <citation type="submission" date="2020-01" db="EMBL/GenBank/DDBJ databases">
        <title>Genomes assembled from Gulf of Kutch pelagic sediment metagenomes.</title>
        <authorList>
            <person name="Chandrashekar M."/>
            <person name="Mahajan M.S."/>
            <person name="Dave K.J."/>
            <person name="Vatsa P."/>
            <person name="Nathani N.M."/>
        </authorList>
    </citation>
    <scope>NUCLEOTIDE SEQUENCE [LARGE SCALE GENOMIC DNA]</scope>
    <source>
        <strain evidence="4">KS3-K002</strain>
    </source>
</reference>
<dbReference type="InterPro" id="IPR015943">
    <property type="entry name" value="WD40/YVTN_repeat-like_dom_sf"/>
</dbReference>
<evidence type="ECO:0000313" key="5">
    <source>
        <dbReference type="Proteomes" id="UP000702544"/>
    </source>
</evidence>
<dbReference type="SUPFAM" id="SSF63829">
    <property type="entry name" value="Calcium-dependent phosphotriesterase"/>
    <property type="match status" value="1"/>
</dbReference>
<name>A0AAE4ZAE5_9BACT</name>
<feature type="region of interest" description="Disordered" evidence="1">
    <location>
        <begin position="23"/>
        <end position="42"/>
    </location>
</feature>
<gene>
    <name evidence="4" type="ORF">GWO12_08300</name>
</gene>
<dbReference type="SUPFAM" id="SSF89260">
    <property type="entry name" value="Collagen-binding domain"/>
    <property type="match status" value="1"/>
</dbReference>
<feature type="signal peptide" evidence="2">
    <location>
        <begin position="1"/>
        <end position="22"/>
    </location>
</feature>
<dbReference type="AlphaFoldDB" id="A0AAE4ZAE5"/>
<comment type="caution">
    <text evidence="4">The sequence shown here is derived from an EMBL/GenBank/DDBJ whole genome shotgun (WGS) entry which is preliminary data.</text>
</comment>
<organism evidence="4 5">
    <name type="scientific">Candidatus Kutchimonas denitrificans</name>
    <dbReference type="NCBI Taxonomy" id="3056748"/>
    <lineage>
        <taxon>Bacteria</taxon>
        <taxon>Pseudomonadati</taxon>
        <taxon>Gemmatimonadota</taxon>
        <taxon>Gemmatimonadia</taxon>
        <taxon>Candidatus Palauibacterales</taxon>
        <taxon>Candidatus Palauibacteraceae</taxon>
        <taxon>Candidatus Kutchimonas</taxon>
    </lineage>
</organism>